<proteinExistence type="predicted"/>
<organism evidence="1 2">
    <name type="scientific">Ruminococcus callidus ATCC 27760</name>
    <dbReference type="NCBI Taxonomy" id="411473"/>
    <lineage>
        <taxon>Bacteria</taxon>
        <taxon>Bacillati</taxon>
        <taxon>Bacillota</taxon>
        <taxon>Clostridia</taxon>
        <taxon>Eubacteriales</taxon>
        <taxon>Oscillospiraceae</taxon>
        <taxon>Ruminococcus</taxon>
    </lineage>
</organism>
<dbReference type="STRING" id="411473.RUMCAL_02991"/>
<dbReference type="HOGENOM" id="CLU_3047698_0_0_9"/>
<evidence type="ECO:0000313" key="2">
    <source>
        <dbReference type="Proteomes" id="UP000016662"/>
    </source>
</evidence>
<comment type="caution">
    <text evidence="1">The sequence shown here is derived from an EMBL/GenBank/DDBJ whole genome shotgun (WGS) entry which is preliminary data.</text>
</comment>
<accession>U2JSI7</accession>
<dbReference type="Proteomes" id="UP000016662">
    <property type="component" value="Unassembled WGS sequence"/>
</dbReference>
<dbReference type="EMBL" id="AWVF01000387">
    <property type="protein sequence ID" value="ERJ89236.1"/>
    <property type="molecule type" value="Genomic_DNA"/>
</dbReference>
<keyword evidence="2" id="KW-1185">Reference proteome</keyword>
<name>U2JSI7_9FIRM</name>
<dbReference type="AlphaFoldDB" id="U2JSI7"/>
<protein>
    <submittedName>
        <fullName evidence="1">Uncharacterized protein</fullName>
    </submittedName>
</protein>
<reference evidence="1 2" key="1">
    <citation type="submission" date="2013-07" db="EMBL/GenBank/DDBJ databases">
        <authorList>
            <person name="Weinstock G."/>
            <person name="Sodergren E."/>
            <person name="Wylie T."/>
            <person name="Fulton L."/>
            <person name="Fulton R."/>
            <person name="Fronick C."/>
            <person name="O'Laughlin M."/>
            <person name="Godfrey J."/>
            <person name="Miner T."/>
            <person name="Herter B."/>
            <person name="Appelbaum E."/>
            <person name="Cordes M."/>
            <person name="Lek S."/>
            <person name="Wollam A."/>
            <person name="Pepin K.H."/>
            <person name="Palsikar V.B."/>
            <person name="Mitreva M."/>
            <person name="Wilson R.K."/>
        </authorList>
    </citation>
    <scope>NUCLEOTIDE SEQUENCE [LARGE SCALE GENOMIC DNA]</scope>
    <source>
        <strain evidence="1 2">ATCC 27760</strain>
    </source>
</reference>
<sequence>MYQSGYIRPHFKDGVTAFHIWNRFYGWRQAGTAKPALHGDFHTEPVLFMIQRIL</sequence>
<evidence type="ECO:0000313" key="1">
    <source>
        <dbReference type="EMBL" id="ERJ89236.1"/>
    </source>
</evidence>
<gene>
    <name evidence="1" type="ORF">RUMCAL_02991</name>
</gene>